<dbReference type="InterPro" id="IPR005656">
    <property type="entry name" value="MmgE_PrpD"/>
</dbReference>
<dbReference type="Gene3D" id="3.30.1330.120">
    <property type="entry name" value="2-methylcitrate dehydratase PrpD"/>
    <property type="match status" value="1"/>
</dbReference>
<evidence type="ECO:0000313" key="5">
    <source>
        <dbReference type="Proteomes" id="UP000609531"/>
    </source>
</evidence>
<dbReference type="Pfam" id="PF03972">
    <property type="entry name" value="MmgE_PrpD_N"/>
    <property type="match status" value="1"/>
</dbReference>
<feature type="domain" description="MmgE/PrpD C-terminal" evidence="3">
    <location>
        <begin position="271"/>
        <end position="434"/>
    </location>
</feature>
<evidence type="ECO:0000313" key="4">
    <source>
        <dbReference type="EMBL" id="MBJ3778546.1"/>
    </source>
</evidence>
<protein>
    <submittedName>
        <fullName evidence="4">MmgE/PrpD family protein</fullName>
    </submittedName>
</protein>
<dbReference type="InterPro" id="IPR036148">
    <property type="entry name" value="MmgE/PrpD_sf"/>
</dbReference>
<reference evidence="4" key="1">
    <citation type="submission" date="2020-12" db="EMBL/GenBank/DDBJ databases">
        <title>Bacterial taxonomy.</title>
        <authorList>
            <person name="Pan X."/>
        </authorList>
    </citation>
    <scope>NUCLEOTIDE SEQUENCE</scope>
    <source>
        <strain evidence="4">B2012</strain>
    </source>
</reference>
<name>A0A934IP96_9HYPH</name>
<evidence type="ECO:0000259" key="3">
    <source>
        <dbReference type="Pfam" id="PF19305"/>
    </source>
</evidence>
<dbReference type="InterPro" id="IPR045336">
    <property type="entry name" value="MmgE_PrpD_N"/>
</dbReference>
<evidence type="ECO:0000259" key="2">
    <source>
        <dbReference type="Pfam" id="PF03972"/>
    </source>
</evidence>
<dbReference type="Pfam" id="PF19305">
    <property type="entry name" value="MmgE_PrpD_C"/>
    <property type="match status" value="1"/>
</dbReference>
<dbReference type="SUPFAM" id="SSF103378">
    <property type="entry name" value="2-methylcitrate dehydratase PrpD"/>
    <property type="match status" value="1"/>
</dbReference>
<comment type="caution">
    <text evidence="4">The sequence shown here is derived from an EMBL/GenBank/DDBJ whole genome shotgun (WGS) entry which is preliminary data.</text>
</comment>
<dbReference type="Proteomes" id="UP000609531">
    <property type="component" value="Unassembled WGS sequence"/>
</dbReference>
<dbReference type="AlphaFoldDB" id="A0A934IP96"/>
<evidence type="ECO:0000256" key="1">
    <source>
        <dbReference type="ARBA" id="ARBA00006174"/>
    </source>
</evidence>
<dbReference type="EMBL" id="JAEKJA010000031">
    <property type="protein sequence ID" value="MBJ3778546.1"/>
    <property type="molecule type" value="Genomic_DNA"/>
</dbReference>
<keyword evidence="5" id="KW-1185">Reference proteome</keyword>
<dbReference type="PANTHER" id="PTHR16943:SF8">
    <property type="entry name" value="2-METHYLCITRATE DEHYDRATASE"/>
    <property type="match status" value="1"/>
</dbReference>
<dbReference type="GO" id="GO:0016829">
    <property type="term" value="F:lyase activity"/>
    <property type="evidence" value="ECO:0007669"/>
    <property type="project" value="InterPro"/>
</dbReference>
<sequence>MNQSRTATETLAEWGAQTPGDWTPACRHSAKRAFIDTVACMFAGAGEPVTQRTSAAVGRWGSGPARRVGGGGQAAPWAALVNGTAAHALDYDDVLQPALAHISAGLVPAILALAEETGDVSGARCLDAYVVGIEIAARLGEALNISHYSRGWHTTLSIGAPAVAAACARLIGLDAGQTAHALALSTSMAGGSKRQFGSMAKPLHAGLAAKNGLVAASLAAAGVDAARDVFEGEWGLLGMTADPDAPGFAGLERRLEGPAALEQHGLWVKAYPACASGHRPIEAAIALHDRGVLADDVDTLTAHVSPMAKANLRFVSPETPSQAKFSLTFCVGAALIDGHANLATFQPERIGRPDIASLAERMRIEIDPALEDQAMDRGEFDRCTVEVLLRDGTSATETSVVPAGFPGKPLSDAALRQKFLECTGRVLGASVQEELWGALETFDRADGPAAITRFFAIP</sequence>
<dbReference type="Gene3D" id="1.10.4100.10">
    <property type="entry name" value="2-methylcitrate dehydratase PrpD"/>
    <property type="match status" value="1"/>
</dbReference>
<dbReference type="InterPro" id="IPR045337">
    <property type="entry name" value="MmgE_PrpD_C"/>
</dbReference>
<proteinExistence type="inferred from homology"/>
<dbReference type="PANTHER" id="PTHR16943">
    <property type="entry name" value="2-METHYLCITRATE DEHYDRATASE-RELATED"/>
    <property type="match status" value="1"/>
</dbReference>
<organism evidence="4 5">
    <name type="scientific">Acuticoccus mangrovi</name>
    <dbReference type="NCBI Taxonomy" id="2796142"/>
    <lineage>
        <taxon>Bacteria</taxon>
        <taxon>Pseudomonadati</taxon>
        <taxon>Pseudomonadota</taxon>
        <taxon>Alphaproteobacteria</taxon>
        <taxon>Hyphomicrobiales</taxon>
        <taxon>Amorphaceae</taxon>
        <taxon>Acuticoccus</taxon>
    </lineage>
</organism>
<comment type="similarity">
    <text evidence="1">Belongs to the PrpD family.</text>
</comment>
<dbReference type="InterPro" id="IPR042183">
    <property type="entry name" value="MmgE/PrpD_sf_1"/>
</dbReference>
<accession>A0A934IP96</accession>
<feature type="domain" description="MmgE/PrpD N-terminal" evidence="2">
    <location>
        <begin position="10"/>
        <end position="244"/>
    </location>
</feature>
<dbReference type="InterPro" id="IPR042188">
    <property type="entry name" value="MmgE/PrpD_sf_2"/>
</dbReference>
<gene>
    <name evidence="4" type="ORF">JCR33_22790</name>
</gene>